<dbReference type="GO" id="GO:0005829">
    <property type="term" value="C:cytosol"/>
    <property type="evidence" value="ECO:0007669"/>
    <property type="project" value="UniProtKB-SubCell"/>
</dbReference>
<dbReference type="GO" id="GO:0000422">
    <property type="term" value="P:autophagy of mitochondrion"/>
    <property type="evidence" value="ECO:0007669"/>
    <property type="project" value="TreeGrafter"/>
</dbReference>
<evidence type="ECO:0000256" key="8">
    <source>
        <dbReference type="ARBA" id="ARBA00022723"/>
    </source>
</evidence>
<reference evidence="22" key="1">
    <citation type="submission" date="2025-08" db="UniProtKB">
        <authorList>
            <consortium name="RefSeq"/>
        </authorList>
    </citation>
    <scope>IDENTIFICATION</scope>
    <source>
        <strain evidence="22">MV-25-SWS-2005</strain>
        <tissue evidence="22">Whole body</tissue>
    </source>
</reference>
<gene>
    <name evidence="22" type="primary">Pink1</name>
</gene>
<accession>A0A6I8WDE7</accession>
<keyword evidence="12" id="KW-0999">Mitochondrion inner membrane</keyword>
<dbReference type="GO" id="GO:0004674">
    <property type="term" value="F:protein serine/threonine kinase activity"/>
    <property type="evidence" value="ECO:0007669"/>
    <property type="project" value="UniProtKB-KW"/>
</dbReference>
<dbReference type="RefSeq" id="XP_033241435.1">
    <property type="nucleotide sequence ID" value="XM_033385544.1"/>
</dbReference>
<dbReference type="InterPro" id="IPR000719">
    <property type="entry name" value="Prot_kinase_dom"/>
</dbReference>
<dbReference type="AlphaFoldDB" id="A0A6I8WDE7"/>
<dbReference type="FunFam" id="1.10.510.10:FF:000930">
    <property type="entry name" value="Blast:Serine/threonine-protein kinase PINK1, mitochondrial"/>
    <property type="match status" value="1"/>
</dbReference>
<keyword evidence="15" id="KW-0809">Transit peptide</keyword>
<dbReference type="GO" id="GO:0046872">
    <property type="term" value="F:metal ion binding"/>
    <property type="evidence" value="ECO:0007669"/>
    <property type="project" value="UniProtKB-KW"/>
</dbReference>
<evidence type="ECO:0000256" key="17">
    <source>
        <dbReference type="ARBA" id="ARBA00047899"/>
    </source>
</evidence>
<feature type="domain" description="Protein kinase" evidence="20">
    <location>
        <begin position="299"/>
        <end position="628"/>
    </location>
</feature>
<dbReference type="InterPro" id="IPR051511">
    <property type="entry name" value="MitoQC_Scaffold_Kinases"/>
</dbReference>
<dbReference type="InterPro" id="IPR040110">
    <property type="entry name" value="PINK1_STKc"/>
</dbReference>
<keyword evidence="14" id="KW-0460">Magnesium</keyword>
<organism evidence="21 22">
    <name type="scientific">Drosophila pseudoobscura pseudoobscura</name>
    <name type="common">Fruit fly</name>
    <dbReference type="NCBI Taxonomy" id="46245"/>
    <lineage>
        <taxon>Eukaryota</taxon>
        <taxon>Metazoa</taxon>
        <taxon>Ecdysozoa</taxon>
        <taxon>Arthropoda</taxon>
        <taxon>Hexapoda</taxon>
        <taxon>Insecta</taxon>
        <taxon>Pterygota</taxon>
        <taxon>Neoptera</taxon>
        <taxon>Endopterygota</taxon>
        <taxon>Diptera</taxon>
        <taxon>Brachycera</taxon>
        <taxon>Muscomorpha</taxon>
        <taxon>Ephydroidea</taxon>
        <taxon>Drosophilidae</taxon>
        <taxon>Drosophila</taxon>
        <taxon>Sophophora</taxon>
    </lineage>
</organism>
<dbReference type="PROSITE" id="PS00108">
    <property type="entry name" value="PROTEIN_KINASE_ST"/>
    <property type="match status" value="1"/>
</dbReference>
<dbReference type="Pfam" id="PF00069">
    <property type="entry name" value="Pkinase"/>
    <property type="match status" value="1"/>
</dbReference>
<evidence type="ECO:0000256" key="10">
    <source>
        <dbReference type="ARBA" id="ARBA00022777"/>
    </source>
</evidence>
<dbReference type="Gene3D" id="1.10.510.10">
    <property type="entry name" value="Transferase(Phosphotransferase) domain 1"/>
    <property type="match status" value="1"/>
</dbReference>
<evidence type="ECO:0000256" key="16">
    <source>
        <dbReference type="ARBA" id="ARBA00023128"/>
    </source>
</evidence>
<dbReference type="EC" id="2.7.11.1" evidence="5"/>
<evidence type="ECO:0000256" key="6">
    <source>
        <dbReference type="ARBA" id="ARBA00022527"/>
    </source>
</evidence>
<comment type="subcellular location">
    <subcellularLocation>
        <location evidence="3">Cytoplasm</location>
        <location evidence="3">Cytosol</location>
    </subcellularLocation>
    <subcellularLocation>
        <location evidence="2">Mitochondrion inner membrane</location>
        <topology evidence="2">Single-pass membrane protein</topology>
    </subcellularLocation>
    <subcellularLocation>
        <location evidence="4">Mitochondrion outer membrane</location>
        <topology evidence="4">Single-pass membrane protein</topology>
    </subcellularLocation>
</comment>
<dbReference type="InterPro" id="IPR011009">
    <property type="entry name" value="Kinase-like_dom_sf"/>
</dbReference>
<name>A0A6I8WDE7_DROPS</name>
<proteinExistence type="predicted"/>
<evidence type="ECO:0000256" key="7">
    <source>
        <dbReference type="ARBA" id="ARBA00022679"/>
    </source>
</evidence>
<evidence type="ECO:0000256" key="9">
    <source>
        <dbReference type="ARBA" id="ARBA00022741"/>
    </source>
</evidence>
<dbReference type="GO" id="GO:0006950">
    <property type="term" value="P:response to stress"/>
    <property type="evidence" value="ECO:0007669"/>
    <property type="project" value="UniProtKB-ARBA"/>
</dbReference>
<keyword evidence="6" id="KW-0723">Serine/threonine-protein kinase</keyword>
<dbReference type="SMART" id="SM00220">
    <property type="entry name" value="S_TKc"/>
    <property type="match status" value="1"/>
</dbReference>
<keyword evidence="11" id="KW-1000">Mitochondrion outer membrane</keyword>
<dbReference type="GO" id="GO:0005743">
    <property type="term" value="C:mitochondrial inner membrane"/>
    <property type="evidence" value="ECO:0007669"/>
    <property type="project" value="UniProtKB-SubCell"/>
</dbReference>
<evidence type="ECO:0000256" key="15">
    <source>
        <dbReference type="ARBA" id="ARBA00022946"/>
    </source>
</evidence>
<keyword evidence="21" id="KW-1185">Reference proteome</keyword>
<dbReference type="FunCoup" id="A0A6I8WDE7">
    <property type="interactions" value="270"/>
</dbReference>
<dbReference type="GO" id="GO:0042981">
    <property type="term" value="P:regulation of apoptotic process"/>
    <property type="evidence" value="ECO:0007669"/>
    <property type="project" value="TreeGrafter"/>
</dbReference>
<evidence type="ECO:0000256" key="1">
    <source>
        <dbReference type="ARBA" id="ARBA00001946"/>
    </source>
</evidence>
<dbReference type="InParanoid" id="A0A6I8WDE7"/>
<evidence type="ECO:0000256" key="5">
    <source>
        <dbReference type="ARBA" id="ARBA00012513"/>
    </source>
</evidence>
<comment type="cofactor">
    <cofactor evidence="1">
        <name>Mg(2+)</name>
        <dbReference type="ChEBI" id="CHEBI:18420"/>
    </cofactor>
</comment>
<comment type="catalytic activity">
    <reaction evidence="17">
        <text>L-threonyl-[protein] + ATP = O-phospho-L-threonyl-[protein] + ADP + H(+)</text>
        <dbReference type="Rhea" id="RHEA:46608"/>
        <dbReference type="Rhea" id="RHEA-COMP:11060"/>
        <dbReference type="Rhea" id="RHEA-COMP:11605"/>
        <dbReference type="ChEBI" id="CHEBI:15378"/>
        <dbReference type="ChEBI" id="CHEBI:30013"/>
        <dbReference type="ChEBI" id="CHEBI:30616"/>
        <dbReference type="ChEBI" id="CHEBI:61977"/>
        <dbReference type="ChEBI" id="CHEBI:456216"/>
        <dbReference type="EC" id="2.7.11.1"/>
    </reaction>
</comment>
<dbReference type="GO" id="GO:0005524">
    <property type="term" value="F:ATP binding"/>
    <property type="evidence" value="ECO:0007669"/>
    <property type="project" value="UniProtKB-KW"/>
</dbReference>
<evidence type="ECO:0000259" key="20">
    <source>
        <dbReference type="PROSITE" id="PS50011"/>
    </source>
</evidence>
<evidence type="ECO:0000256" key="4">
    <source>
        <dbReference type="ARBA" id="ARBA00004572"/>
    </source>
</evidence>
<dbReference type="PANTHER" id="PTHR22972:SF7">
    <property type="entry name" value="SERINE_THREONINE-PROTEIN KINASE PINK1, MITOCHONDRIAL"/>
    <property type="match status" value="1"/>
</dbReference>
<keyword evidence="10" id="KW-0418">Kinase</keyword>
<evidence type="ECO:0000256" key="13">
    <source>
        <dbReference type="ARBA" id="ARBA00022840"/>
    </source>
</evidence>
<evidence type="ECO:0000256" key="14">
    <source>
        <dbReference type="ARBA" id="ARBA00022842"/>
    </source>
</evidence>
<evidence type="ECO:0000313" key="22">
    <source>
        <dbReference type="RefSeq" id="XP_033241435.1"/>
    </source>
</evidence>
<keyword evidence="7" id="KW-0808">Transferase</keyword>
<comment type="catalytic activity">
    <reaction evidence="18">
        <text>L-seryl-[protein] + ATP = O-phospho-L-seryl-[protein] + ADP + H(+)</text>
        <dbReference type="Rhea" id="RHEA:17989"/>
        <dbReference type="Rhea" id="RHEA-COMP:9863"/>
        <dbReference type="Rhea" id="RHEA-COMP:11604"/>
        <dbReference type="ChEBI" id="CHEBI:15378"/>
        <dbReference type="ChEBI" id="CHEBI:29999"/>
        <dbReference type="ChEBI" id="CHEBI:30616"/>
        <dbReference type="ChEBI" id="CHEBI:83421"/>
        <dbReference type="ChEBI" id="CHEBI:456216"/>
        <dbReference type="EC" id="2.7.11.1"/>
    </reaction>
</comment>
<dbReference type="InterPro" id="IPR008271">
    <property type="entry name" value="Ser/Thr_kinase_AS"/>
</dbReference>
<sequence length="718" mass="79775">MSVRLLTVRLIKHGRYILRSYCHREIHANILEPNPLKTRSKRGFPLPSSSANVARNTPQQVVRSAPPPASVLPRNGVPPAGSGLFRFGQHARKLFIDNILSRVTTNYSEELRKRATRKLFYGDSAPFFALIGVSLATGSGVLSKEDELEGVCWEIREAASRLQTAWNKDDISETLNSNFTIDDLEVGAPIAKGCAAVVYAANFKKGQNIPVSDLGNSEVPQITSVHSAASATTTWRHEMMSPLQNMSRFVHNFGGSVDSILTYSQPSAATDFVGALKREQERLSIPEDHSQPADLSPGYNMVNPYNMSPLLDTKLESSISTYPLALKMMFNYDIQSNALSILRAMYKETVPARQRRMNTAAEEWERLLQSQTLVLPPHPNIVCMFGFFCDEVRNFPDGHLLYPIAQPQRINPQGYGRNMSLYLLMKRYDHSLRGLLDNQDLSTRTRILLLAQMLEAVTHLNRHGVAHRDLKSDNVLIELQDDESPVLVLSDFGCCLADKVHGLRLPYVSHDVDKGGNAALMAPEIFNMMPGPFAVLNYGKADLWACGALAYEIFGMRNPFYSSSGGLAHERGELTYSLRNSDYKQEQLPPMCDACPPLLQHLVYNILNPNPSKRVSPDIAANVVQLFLWAPSNWLKAGGMPNSSEILQWLLSLTTKIMCEGRPCLGAGSIKMTGGTIGASTNGQRAYVEYLLICSFLARARLRRIRGALNWIQNVVAP</sequence>
<evidence type="ECO:0000256" key="2">
    <source>
        <dbReference type="ARBA" id="ARBA00004434"/>
    </source>
</evidence>
<evidence type="ECO:0000256" key="12">
    <source>
        <dbReference type="ARBA" id="ARBA00022792"/>
    </source>
</evidence>
<evidence type="ECO:0000256" key="11">
    <source>
        <dbReference type="ARBA" id="ARBA00022787"/>
    </source>
</evidence>
<keyword evidence="16" id="KW-0496">Mitochondrion</keyword>
<evidence type="ECO:0000313" key="21">
    <source>
        <dbReference type="Proteomes" id="UP000001819"/>
    </source>
</evidence>
<keyword evidence="13" id="KW-0067">ATP-binding</keyword>
<protein>
    <recommendedName>
        <fullName evidence="5">non-specific serine/threonine protein kinase</fullName>
        <ecNumber evidence="5">2.7.11.1</ecNumber>
    </recommendedName>
</protein>
<keyword evidence="8" id="KW-0479">Metal-binding</keyword>
<evidence type="ECO:0000256" key="19">
    <source>
        <dbReference type="SAM" id="MobiDB-lite"/>
    </source>
</evidence>
<dbReference type="Proteomes" id="UP000001819">
    <property type="component" value="Chromosome X"/>
</dbReference>
<feature type="region of interest" description="Disordered" evidence="19">
    <location>
        <begin position="48"/>
        <end position="73"/>
    </location>
</feature>
<dbReference type="PANTHER" id="PTHR22972">
    <property type="entry name" value="SERINE/THREONINE PROTEIN KINASE"/>
    <property type="match status" value="1"/>
</dbReference>
<dbReference type="SUPFAM" id="SSF56112">
    <property type="entry name" value="Protein kinase-like (PK-like)"/>
    <property type="match status" value="1"/>
</dbReference>
<dbReference type="PROSITE" id="PS50011">
    <property type="entry name" value="PROTEIN_KINASE_DOM"/>
    <property type="match status" value="1"/>
</dbReference>
<dbReference type="GO" id="GO:0090141">
    <property type="term" value="P:positive regulation of mitochondrial fission"/>
    <property type="evidence" value="ECO:0007669"/>
    <property type="project" value="TreeGrafter"/>
</dbReference>
<keyword evidence="12" id="KW-0472">Membrane</keyword>
<dbReference type="GO" id="GO:0005741">
    <property type="term" value="C:mitochondrial outer membrane"/>
    <property type="evidence" value="ECO:0007669"/>
    <property type="project" value="UniProtKB-SubCell"/>
</dbReference>
<keyword evidence="9" id="KW-0547">Nucleotide-binding</keyword>
<evidence type="ECO:0000256" key="3">
    <source>
        <dbReference type="ARBA" id="ARBA00004514"/>
    </source>
</evidence>
<feature type="compositionally biased region" description="Polar residues" evidence="19">
    <location>
        <begin position="48"/>
        <end position="62"/>
    </location>
</feature>
<dbReference type="CDD" id="cd14018">
    <property type="entry name" value="STKc_PINK1"/>
    <property type="match status" value="1"/>
</dbReference>
<evidence type="ECO:0000256" key="18">
    <source>
        <dbReference type="ARBA" id="ARBA00048679"/>
    </source>
</evidence>